<dbReference type="Proteomes" id="UP000504604">
    <property type="component" value="Linkage group LG1"/>
</dbReference>
<dbReference type="SMART" id="SM00353">
    <property type="entry name" value="HLH"/>
    <property type="match status" value="1"/>
</dbReference>
<dbReference type="Gene3D" id="4.10.280.10">
    <property type="entry name" value="Helix-loop-helix DNA-binding domain"/>
    <property type="match status" value="1"/>
</dbReference>
<evidence type="ECO:0000256" key="3">
    <source>
        <dbReference type="ARBA" id="ARBA00023125"/>
    </source>
</evidence>
<dbReference type="PROSITE" id="PS50888">
    <property type="entry name" value="BHLH"/>
    <property type="match status" value="1"/>
</dbReference>
<name>A0A6I9SZJ8_SESIN</name>
<evidence type="ECO:0000259" key="7">
    <source>
        <dbReference type="PROSITE" id="PS50888"/>
    </source>
</evidence>
<protein>
    <submittedName>
        <fullName evidence="9">Transcription factor bHLH119-like</fullName>
    </submittedName>
</protein>
<dbReference type="AlphaFoldDB" id="A0A6I9SZJ8"/>
<dbReference type="Pfam" id="PF00010">
    <property type="entry name" value="HLH"/>
    <property type="match status" value="1"/>
</dbReference>
<dbReference type="InParanoid" id="A0A6I9SZJ8"/>
<sequence length="414" mass="45181">MSGRNSSHDEANYCNQVVSKNAKSSGGEIPQDLIKFVSNVELHPILRDPDEQLGESKNKLDASSTKRLRMECDGDRDRDRDGKYDDEGREWKMRKHCKTSRSAQVHVSCERRRRDRMREKLTSLKELLPTTASKSDQASLLDQAIRHIKSLQSQFQVLSMGFHPSHIAHMPAAGQFHSSIQRPSSSAPGRLEKAGIGMGFQVPYSPIPFLTPAPTTISPCVIPSSILHPSSTHPLHQESTSNSILPPTSFNPHHLSNVTLQQEVWPLSSHEMPLRRASGSILNTGIGHGVGENDIPFSGRGSNMFPSTPSDLSALHLSATGLAPTFGPGVQSVAPALCPASDSVAPSTYSRFSNFSHSLQGESGFPIVPRIGPETNQTPLPQDPFATIQSLQALPSSLISSMLEMVNQTYRNTD</sequence>
<dbReference type="GO" id="GO:0005634">
    <property type="term" value="C:nucleus"/>
    <property type="evidence" value="ECO:0007669"/>
    <property type="project" value="UniProtKB-SubCell"/>
</dbReference>
<dbReference type="OrthoDB" id="10674987at2759"/>
<dbReference type="GO" id="GO:0046983">
    <property type="term" value="F:protein dimerization activity"/>
    <property type="evidence" value="ECO:0007669"/>
    <property type="project" value="InterPro"/>
</dbReference>
<evidence type="ECO:0000256" key="4">
    <source>
        <dbReference type="ARBA" id="ARBA00023163"/>
    </source>
</evidence>
<dbReference type="RefSeq" id="XP_011076307.1">
    <property type="nucleotide sequence ID" value="XM_011078005.2"/>
</dbReference>
<feature type="region of interest" description="Disordered" evidence="6">
    <location>
        <begin position="46"/>
        <end position="86"/>
    </location>
</feature>
<accession>A0A6I9SZJ8</accession>
<dbReference type="GO" id="GO:0003677">
    <property type="term" value="F:DNA binding"/>
    <property type="evidence" value="ECO:0007669"/>
    <property type="project" value="UniProtKB-KW"/>
</dbReference>
<evidence type="ECO:0000256" key="2">
    <source>
        <dbReference type="ARBA" id="ARBA00023015"/>
    </source>
</evidence>
<keyword evidence="5" id="KW-0539">Nucleus</keyword>
<feature type="domain" description="BHLH" evidence="7">
    <location>
        <begin position="101"/>
        <end position="151"/>
    </location>
</feature>
<keyword evidence="8" id="KW-1185">Reference proteome</keyword>
<evidence type="ECO:0000313" key="9">
    <source>
        <dbReference type="RefSeq" id="XP_011076307.1"/>
    </source>
</evidence>
<evidence type="ECO:0000256" key="6">
    <source>
        <dbReference type="SAM" id="MobiDB-lite"/>
    </source>
</evidence>
<keyword evidence="2" id="KW-0805">Transcription regulation</keyword>
<dbReference type="PANTHER" id="PTHR45855">
    <property type="entry name" value="TRANSCRIPTION FACTOR PIF1-RELATED"/>
    <property type="match status" value="1"/>
</dbReference>
<dbReference type="SUPFAM" id="SSF47459">
    <property type="entry name" value="HLH, helix-loop-helix DNA-binding domain"/>
    <property type="match status" value="1"/>
</dbReference>
<organism evidence="8 9">
    <name type="scientific">Sesamum indicum</name>
    <name type="common">Oriental sesame</name>
    <name type="synonym">Sesamum orientale</name>
    <dbReference type="NCBI Taxonomy" id="4182"/>
    <lineage>
        <taxon>Eukaryota</taxon>
        <taxon>Viridiplantae</taxon>
        <taxon>Streptophyta</taxon>
        <taxon>Embryophyta</taxon>
        <taxon>Tracheophyta</taxon>
        <taxon>Spermatophyta</taxon>
        <taxon>Magnoliopsida</taxon>
        <taxon>eudicotyledons</taxon>
        <taxon>Gunneridae</taxon>
        <taxon>Pentapetalae</taxon>
        <taxon>asterids</taxon>
        <taxon>lamiids</taxon>
        <taxon>Lamiales</taxon>
        <taxon>Pedaliaceae</taxon>
        <taxon>Sesamum</taxon>
    </lineage>
</organism>
<feature type="compositionally biased region" description="Basic and acidic residues" evidence="6">
    <location>
        <begin position="68"/>
        <end position="86"/>
    </location>
</feature>
<evidence type="ECO:0000256" key="5">
    <source>
        <dbReference type="ARBA" id="ARBA00023242"/>
    </source>
</evidence>
<feature type="compositionally biased region" description="Basic and acidic residues" evidence="6">
    <location>
        <begin position="46"/>
        <end position="60"/>
    </location>
</feature>
<comment type="subcellular location">
    <subcellularLocation>
        <location evidence="1">Nucleus</location>
    </subcellularLocation>
</comment>
<keyword evidence="4" id="KW-0804">Transcription</keyword>
<reference evidence="9" key="2">
    <citation type="submission" date="2025-08" db="UniProtKB">
        <authorList>
            <consortium name="RefSeq"/>
        </authorList>
    </citation>
    <scope>IDENTIFICATION</scope>
</reference>
<dbReference type="InterPro" id="IPR031066">
    <property type="entry name" value="bHLH_ALC-like_plant"/>
</dbReference>
<evidence type="ECO:0000256" key="1">
    <source>
        <dbReference type="ARBA" id="ARBA00004123"/>
    </source>
</evidence>
<dbReference type="InterPro" id="IPR011598">
    <property type="entry name" value="bHLH_dom"/>
</dbReference>
<gene>
    <name evidence="9" type="primary">LOC105160561</name>
</gene>
<keyword evidence="3" id="KW-0238">DNA-binding</keyword>
<dbReference type="KEGG" id="sind:105160561"/>
<dbReference type="GeneID" id="105160561"/>
<proteinExistence type="predicted"/>
<reference evidence="8" key="1">
    <citation type="submission" date="2024-10" db="UniProtKB">
        <authorList>
            <consortium name="RefSeq"/>
        </authorList>
    </citation>
    <scope>NUCLEOTIDE SEQUENCE [LARGE SCALE GENOMIC DNA]</scope>
    <source>
        <strain evidence="8">cv. Zhongzhi No. 13</strain>
    </source>
</reference>
<dbReference type="InterPro" id="IPR036638">
    <property type="entry name" value="HLH_DNA-bd_sf"/>
</dbReference>
<evidence type="ECO:0000313" key="8">
    <source>
        <dbReference type="Proteomes" id="UP000504604"/>
    </source>
</evidence>